<feature type="transmembrane region" description="Helical" evidence="4">
    <location>
        <begin position="152"/>
        <end position="171"/>
    </location>
</feature>
<dbReference type="EMBL" id="PKUN01000001">
    <property type="protein sequence ID" value="PLX63379.1"/>
    <property type="molecule type" value="Genomic_DNA"/>
</dbReference>
<evidence type="ECO:0000313" key="5">
    <source>
        <dbReference type="EMBL" id="PLX63379.1"/>
    </source>
</evidence>
<dbReference type="Proteomes" id="UP000235015">
    <property type="component" value="Unassembled WGS sequence"/>
</dbReference>
<dbReference type="InterPro" id="IPR036259">
    <property type="entry name" value="MFS_trans_sf"/>
</dbReference>
<feature type="transmembrane region" description="Helical" evidence="4">
    <location>
        <begin position="21"/>
        <end position="42"/>
    </location>
</feature>
<sequence length="436" mass="48236">MSRNQSRIHSLLLRSVQVEPAEVTALLWSFSYFFALLCSYYIVRPMRDEMGILGGVENLQWLFTGTLIAITAAVPLFGWVSSRFPRRRFLPYVYGFFILVMLLFYLLMDEHRATPYVARAFFIWASVFNLFVVSVFWSFMTDIYANNQARRLFGFIAAGGTLGALTGPALTTLLVQPLGARNLLLVSALLLSWAIFCIARLSNWSADNPTNHDTPVTAAENQSLGGGIWAGITLVARSPYLLGICLLMLLFTTLATFLYLMQAQIVRDAFADSAQRTAVFAAIDLTVNGLTLLLQLFLTSRLIKWFGLAMVLAIVPLLLSAGFTLLGIAPVLTVLLVVQVIRRAGNYAIMRPAREMLYVVLTMEEKYKAKNLIDTVVYRTGDAVSAWIYAGMRGLGMNLAGIAMIAIPLALVWAGIAFSLGRQQVKLAEAPCPEEV</sequence>
<dbReference type="AlphaFoldDB" id="A0A2N6D114"/>
<dbReference type="Pfam" id="PF07690">
    <property type="entry name" value="MFS_1"/>
    <property type="match status" value="1"/>
</dbReference>
<feature type="transmembrane region" description="Helical" evidence="4">
    <location>
        <begin position="279"/>
        <end position="298"/>
    </location>
</feature>
<feature type="transmembrane region" description="Helical" evidence="4">
    <location>
        <begin position="183"/>
        <end position="201"/>
    </location>
</feature>
<dbReference type="STRING" id="1111735.GCA_000428045_03527"/>
<dbReference type="PANTHER" id="PTHR43596:SF1">
    <property type="entry name" value="ADP,ATP CARRIER PROTEIN"/>
    <property type="match status" value="1"/>
</dbReference>
<dbReference type="Gene3D" id="1.20.1250.20">
    <property type="entry name" value="MFS general substrate transporter like domains"/>
    <property type="match status" value="1"/>
</dbReference>
<evidence type="ECO:0000256" key="4">
    <source>
        <dbReference type="SAM" id="Phobius"/>
    </source>
</evidence>
<accession>A0A2N6D114</accession>
<feature type="transmembrane region" description="Helical" evidence="4">
    <location>
        <begin position="120"/>
        <end position="140"/>
    </location>
</feature>
<dbReference type="GO" id="GO:0022857">
    <property type="term" value="F:transmembrane transporter activity"/>
    <property type="evidence" value="ECO:0007669"/>
    <property type="project" value="InterPro"/>
</dbReference>
<dbReference type="InterPro" id="IPR011701">
    <property type="entry name" value="MFS"/>
</dbReference>
<protein>
    <submittedName>
        <fullName evidence="5">MFS transporter</fullName>
    </submittedName>
</protein>
<proteinExistence type="predicted"/>
<keyword evidence="2 4" id="KW-1133">Transmembrane helix</keyword>
<feature type="transmembrane region" description="Helical" evidence="4">
    <location>
        <begin position="399"/>
        <end position="420"/>
    </location>
</feature>
<organism evidence="5 6">
    <name type="scientific">Sedimenticola selenatireducens</name>
    <dbReference type="NCBI Taxonomy" id="191960"/>
    <lineage>
        <taxon>Bacteria</taxon>
        <taxon>Pseudomonadati</taxon>
        <taxon>Pseudomonadota</taxon>
        <taxon>Gammaproteobacteria</taxon>
        <taxon>Chromatiales</taxon>
        <taxon>Sedimenticolaceae</taxon>
        <taxon>Sedimenticola</taxon>
    </lineage>
</organism>
<reference evidence="5 6" key="1">
    <citation type="submission" date="2017-11" db="EMBL/GenBank/DDBJ databases">
        <title>Genome-resolved metagenomics identifies genetic mobility, metabolic interactions, and unexpected diversity in perchlorate-reducing communities.</title>
        <authorList>
            <person name="Barnum T.P."/>
            <person name="Figueroa I.A."/>
            <person name="Carlstrom C.I."/>
            <person name="Lucas L.N."/>
            <person name="Engelbrektson A.L."/>
            <person name="Coates J.D."/>
        </authorList>
    </citation>
    <scope>NUCLEOTIDE SEQUENCE [LARGE SCALE GENOMIC DNA]</scope>
    <source>
        <strain evidence="5">BM301</strain>
    </source>
</reference>
<keyword evidence="1 4" id="KW-0812">Transmembrane</keyword>
<comment type="caution">
    <text evidence="5">The sequence shown here is derived from an EMBL/GenBank/DDBJ whole genome shotgun (WGS) entry which is preliminary data.</text>
</comment>
<dbReference type="SUPFAM" id="SSF103473">
    <property type="entry name" value="MFS general substrate transporter"/>
    <property type="match status" value="1"/>
</dbReference>
<feature type="transmembrane region" description="Helical" evidence="4">
    <location>
        <begin position="305"/>
        <end position="338"/>
    </location>
</feature>
<evidence type="ECO:0000256" key="3">
    <source>
        <dbReference type="ARBA" id="ARBA00023136"/>
    </source>
</evidence>
<name>A0A2N6D114_9GAMM</name>
<dbReference type="RefSeq" id="WP_273437140.1">
    <property type="nucleotide sequence ID" value="NZ_PKUN01000001.1"/>
</dbReference>
<keyword evidence="3 4" id="KW-0472">Membrane</keyword>
<evidence type="ECO:0000313" key="6">
    <source>
        <dbReference type="Proteomes" id="UP000235015"/>
    </source>
</evidence>
<evidence type="ECO:0000256" key="2">
    <source>
        <dbReference type="ARBA" id="ARBA00022989"/>
    </source>
</evidence>
<dbReference type="PANTHER" id="PTHR43596">
    <property type="entry name" value="ADP,ATP CARRIER PROTEIN"/>
    <property type="match status" value="1"/>
</dbReference>
<gene>
    <name evidence="5" type="ORF">C0630_00250</name>
</gene>
<feature type="transmembrane region" description="Helical" evidence="4">
    <location>
        <begin position="62"/>
        <end position="82"/>
    </location>
</feature>
<feature type="transmembrane region" description="Helical" evidence="4">
    <location>
        <begin position="240"/>
        <end position="259"/>
    </location>
</feature>
<evidence type="ECO:0000256" key="1">
    <source>
        <dbReference type="ARBA" id="ARBA00022692"/>
    </source>
</evidence>
<feature type="transmembrane region" description="Helical" evidence="4">
    <location>
        <begin position="89"/>
        <end position="108"/>
    </location>
</feature>